<dbReference type="SUPFAM" id="SSF103473">
    <property type="entry name" value="MFS general substrate transporter"/>
    <property type="match status" value="1"/>
</dbReference>
<evidence type="ECO:0000256" key="1">
    <source>
        <dbReference type="ARBA" id="ARBA00004141"/>
    </source>
</evidence>
<dbReference type="PANTHER" id="PTHR21576:SF158">
    <property type="entry name" value="RIBOSOMAL RNA-PROCESSING PROTEIN 12-LIKE CONSERVED DOMAIN-CONTAINING PROTEIN"/>
    <property type="match status" value="1"/>
</dbReference>
<gene>
    <name evidence="6" type="ORF">BCR33DRAFT_717434</name>
</gene>
<feature type="transmembrane region" description="Helical" evidence="5">
    <location>
        <begin position="277"/>
        <end position="296"/>
    </location>
</feature>
<keyword evidence="3 5" id="KW-1133">Transmembrane helix</keyword>
<dbReference type="OrthoDB" id="410267at2759"/>
<evidence type="ECO:0008006" key="8">
    <source>
        <dbReference type="Google" id="ProtNLM"/>
    </source>
</evidence>
<feature type="transmembrane region" description="Helical" evidence="5">
    <location>
        <begin position="30"/>
        <end position="55"/>
    </location>
</feature>
<protein>
    <recommendedName>
        <fullName evidence="8">MFS general substrate transporter</fullName>
    </recommendedName>
</protein>
<dbReference type="Proteomes" id="UP000193642">
    <property type="component" value="Unassembled WGS sequence"/>
</dbReference>
<sequence>MACAGTLYLFSAYAQGLKQKRGLSQTALNGIASCGGFGQYLSGPGLLLLTGYLSLAWGYSSASFPDWALGLAYGCVGLGNSGVFNSALATTVKNFDQREHGFAVGVPLQRFFIVMGPDGTQTVDIFGFLLFVGIVTGSVTTIGAGYLHDCSAALRRRALRELSTASTEALPPPNTELSQLLDVPPPPLAPTEPSLFSQRDAWLLFGAFILLSGTGLMYINNVGAIVIALSSAKTIPSDIQATQRLHVSLLSICNCAGRISTGLASDILMTRFKLTRLVGMLAGGLLIVLALSTALFTLTGDAVTGLIPVTLLLGMGYGGIFSAAPAIVSLGPALGGHLCNLVFGMYLDSARGGKSECRGTKCFASAFKATLFGCMASICVLLVLNAMRGGFKVRRPTDV</sequence>
<comment type="caution">
    <text evidence="6">The sequence shown here is derived from an EMBL/GenBank/DDBJ whole genome shotgun (WGS) entry which is preliminary data.</text>
</comment>
<dbReference type="EMBL" id="MCGO01000024">
    <property type="protein sequence ID" value="ORY43791.1"/>
    <property type="molecule type" value="Genomic_DNA"/>
</dbReference>
<feature type="transmembrane region" description="Helical" evidence="5">
    <location>
        <begin position="67"/>
        <end position="88"/>
    </location>
</feature>
<keyword evidence="4 5" id="KW-0472">Membrane</keyword>
<keyword evidence="2 5" id="KW-0812">Transmembrane</keyword>
<evidence type="ECO:0000256" key="4">
    <source>
        <dbReference type="ARBA" id="ARBA00023136"/>
    </source>
</evidence>
<evidence type="ECO:0000256" key="3">
    <source>
        <dbReference type="ARBA" id="ARBA00022989"/>
    </source>
</evidence>
<dbReference type="PANTHER" id="PTHR21576">
    <property type="entry name" value="UNCHARACTERIZED NODULIN-LIKE PROTEIN"/>
    <property type="match status" value="1"/>
</dbReference>
<proteinExistence type="predicted"/>
<organism evidence="6 7">
    <name type="scientific">Rhizoclosmatium globosum</name>
    <dbReference type="NCBI Taxonomy" id="329046"/>
    <lineage>
        <taxon>Eukaryota</taxon>
        <taxon>Fungi</taxon>
        <taxon>Fungi incertae sedis</taxon>
        <taxon>Chytridiomycota</taxon>
        <taxon>Chytridiomycota incertae sedis</taxon>
        <taxon>Chytridiomycetes</taxon>
        <taxon>Chytridiales</taxon>
        <taxon>Chytriomycetaceae</taxon>
        <taxon>Rhizoclosmatium</taxon>
    </lineage>
</organism>
<dbReference type="AlphaFoldDB" id="A0A1Y2C9S9"/>
<dbReference type="GO" id="GO:0016020">
    <property type="term" value="C:membrane"/>
    <property type="evidence" value="ECO:0007669"/>
    <property type="project" value="UniProtKB-SubCell"/>
</dbReference>
<evidence type="ECO:0000313" key="7">
    <source>
        <dbReference type="Proteomes" id="UP000193642"/>
    </source>
</evidence>
<name>A0A1Y2C9S9_9FUNG</name>
<comment type="subcellular location">
    <subcellularLocation>
        <location evidence="1">Membrane</location>
        <topology evidence="1">Multi-pass membrane protein</topology>
    </subcellularLocation>
</comment>
<reference evidence="6 7" key="1">
    <citation type="submission" date="2016-07" db="EMBL/GenBank/DDBJ databases">
        <title>Pervasive Adenine N6-methylation of Active Genes in Fungi.</title>
        <authorList>
            <consortium name="DOE Joint Genome Institute"/>
            <person name="Mondo S.J."/>
            <person name="Dannebaum R.O."/>
            <person name="Kuo R.C."/>
            <person name="Labutti K."/>
            <person name="Haridas S."/>
            <person name="Kuo A."/>
            <person name="Salamov A."/>
            <person name="Ahrendt S.R."/>
            <person name="Lipzen A."/>
            <person name="Sullivan W."/>
            <person name="Andreopoulos W.B."/>
            <person name="Clum A."/>
            <person name="Lindquist E."/>
            <person name="Daum C."/>
            <person name="Ramamoorthy G.K."/>
            <person name="Gryganskyi A."/>
            <person name="Culley D."/>
            <person name="Magnuson J.K."/>
            <person name="James T.Y."/>
            <person name="O'Malley M.A."/>
            <person name="Stajich J.E."/>
            <person name="Spatafora J.W."/>
            <person name="Visel A."/>
            <person name="Grigoriev I.V."/>
        </authorList>
    </citation>
    <scope>NUCLEOTIDE SEQUENCE [LARGE SCALE GENOMIC DNA]</scope>
    <source>
        <strain evidence="6 7">JEL800</strain>
    </source>
</reference>
<feature type="transmembrane region" description="Helical" evidence="5">
    <location>
        <begin position="367"/>
        <end position="387"/>
    </location>
</feature>
<evidence type="ECO:0000313" key="6">
    <source>
        <dbReference type="EMBL" id="ORY43791.1"/>
    </source>
</evidence>
<evidence type="ECO:0000256" key="5">
    <source>
        <dbReference type="SAM" id="Phobius"/>
    </source>
</evidence>
<feature type="transmembrane region" description="Helical" evidence="5">
    <location>
        <begin position="327"/>
        <end position="347"/>
    </location>
</feature>
<dbReference type="STRING" id="329046.A0A1Y2C9S9"/>
<feature type="transmembrane region" description="Helical" evidence="5">
    <location>
        <begin position="125"/>
        <end position="147"/>
    </location>
</feature>
<accession>A0A1Y2C9S9</accession>
<dbReference type="InterPro" id="IPR036259">
    <property type="entry name" value="MFS_trans_sf"/>
</dbReference>
<feature type="transmembrane region" description="Helical" evidence="5">
    <location>
        <begin position="202"/>
        <end position="227"/>
    </location>
</feature>
<evidence type="ECO:0000256" key="2">
    <source>
        <dbReference type="ARBA" id="ARBA00022692"/>
    </source>
</evidence>
<keyword evidence="7" id="KW-1185">Reference proteome</keyword>